<evidence type="ECO:0000256" key="6">
    <source>
        <dbReference type="ARBA" id="ARBA00023242"/>
    </source>
</evidence>
<feature type="region of interest" description="Disordered" evidence="7">
    <location>
        <begin position="33"/>
        <end position="172"/>
    </location>
</feature>
<feature type="compositionally biased region" description="Acidic residues" evidence="7">
    <location>
        <begin position="135"/>
        <end position="154"/>
    </location>
</feature>
<proteinExistence type="predicted"/>
<feature type="compositionally biased region" description="Basic and acidic residues" evidence="7">
    <location>
        <begin position="82"/>
        <end position="94"/>
    </location>
</feature>
<keyword evidence="8" id="KW-0732">Signal</keyword>
<dbReference type="Pfam" id="PF08145">
    <property type="entry name" value="BOP1NT"/>
    <property type="match status" value="1"/>
</dbReference>
<protein>
    <recommendedName>
        <fullName evidence="9">BOP1 N-terminal domain-containing protein</fullName>
    </recommendedName>
</protein>
<dbReference type="GO" id="GO:0000463">
    <property type="term" value="P:maturation of LSU-rRNA from tricistronic rRNA transcript (SSU-rRNA, 5.8S rRNA, LSU-rRNA)"/>
    <property type="evidence" value="ECO:0007669"/>
    <property type="project" value="TreeGrafter"/>
</dbReference>
<evidence type="ECO:0000256" key="8">
    <source>
        <dbReference type="SAM" id="SignalP"/>
    </source>
</evidence>
<dbReference type="InterPro" id="IPR012953">
    <property type="entry name" value="BOP1_N_dom"/>
</dbReference>
<dbReference type="InterPro" id="IPR028598">
    <property type="entry name" value="BOP1/Erb1"/>
</dbReference>
<keyword evidence="11" id="KW-1185">Reference proteome</keyword>
<comment type="subcellular location">
    <subcellularLocation>
        <location evidence="1">Nucleus</location>
        <location evidence="1">Nucleolus</location>
    </subcellularLocation>
</comment>
<dbReference type="GO" id="GO:0043021">
    <property type="term" value="F:ribonucleoprotein complex binding"/>
    <property type="evidence" value="ECO:0007669"/>
    <property type="project" value="TreeGrafter"/>
</dbReference>
<dbReference type="GO" id="GO:0030687">
    <property type="term" value="C:preribosome, large subunit precursor"/>
    <property type="evidence" value="ECO:0007669"/>
    <property type="project" value="TreeGrafter"/>
</dbReference>
<evidence type="ECO:0000256" key="4">
    <source>
        <dbReference type="ARBA" id="ARBA00022574"/>
    </source>
</evidence>
<keyword evidence="4" id="KW-0853">WD repeat</keyword>
<name>A0AAD6KSJ7_9ROSI</name>
<feature type="compositionally biased region" description="Basic and acidic residues" evidence="7">
    <location>
        <begin position="33"/>
        <end position="45"/>
    </location>
</feature>
<feature type="compositionally biased region" description="Basic residues" evidence="7">
    <location>
        <begin position="46"/>
        <end position="71"/>
    </location>
</feature>
<dbReference type="Proteomes" id="UP001162972">
    <property type="component" value="Chromosome 1"/>
</dbReference>
<feature type="domain" description="BOP1 N-terminal" evidence="9">
    <location>
        <begin position="169"/>
        <end position="204"/>
    </location>
</feature>
<evidence type="ECO:0000256" key="7">
    <source>
        <dbReference type="SAM" id="MobiDB-lite"/>
    </source>
</evidence>
<evidence type="ECO:0000256" key="1">
    <source>
        <dbReference type="ARBA" id="ARBA00004604"/>
    </source>
</evidence>
<feature type="chain" id="PRO_5041916028" description="BOP1 N-terminal domain-containing protein" evidence="8">
    <location>
        <begin position="17"/>
        <end position="205"/>
    </location>
</feature>
<keyword evidence="5" id="KW-0677">Repeat</keyword>
<gene>
    <name evidence="10" type="ORF">OIU84_023182</name>
</gene>
<keyword evidence="6" id="KW-0539">Nucleus</keyword>
<keyword evidence="3" id="KW-0698">rRNA processing</keyword>
<comment type="caution">
    <text evidence="10">The sequence shown here is derived from an EMBL/GenBank/DDBJ whole genome shotgun (WGS) entry which is preliminary data.</text>
</comment>
<evidence type="ECO:0000313" key="11">
    <source>
        <dbReference type="Proteomes" id="UP001162972"/>
    </source>
</evidence>
<evidence type="ECO:0000256" key="3">
    <source>
        <dbReference type="ARBA" id="ARBA00022552"/>
    </source>
</evidence>
<organism evidence="10 11">
    <name type="scientific">Salix udensis</name>
    <dbReference type="NCBI Taxonomy" id="889485"/>
    <lineage>
        <taxon>Eukaryota</taxon>
        <taxon>Viridiplantae</taxon>
        <taxon>Streptophyta</taxon>
        <taxon>Embryophyta</taxon>
        <taxon>Tracheophyta</taxon>
        <taxon>Spermatophyta</taxon>
        <taxon>Magnoliopsida</taxon>
        <taxon>eudicotyledons</taxon>
        <taxon>Gunneridae</taxon>
        <taxon>Pentapetalae</taxon>
        <taxon>rosids</taxon>
        <taxon>fabids</taxon>
        <taxon>Malpighiales</taxon>
        <taxon>Salicaceae</taxon>
        <taxon>Saliceae</taxon>
        <taxon>Salix</taxon>
    </lineage>
</organism>
<feature type="non-terminal residue" evidence="10">
    <location>
        <position position="1"/>
    </location>
</feature>
<evidence type="ECO:0000256" key="5">
    <source>
        <dbReference type="ARBA" id="ARBA00022737"/>
    </source>
</evidence>
<dbReference type="PANTHER" id="PTHR17605:SF0">
    <property type="entry name" value="RIBOSOME BIOGENESIS PROTEIN BOP1"/>
    <property type="match status" value="1"/>
</dbReference>
<dbReference type="GO" id="GO:0070545">
    <property type="term" value="C:PeBoW complex"/>
    <property type="evidence" value="ECO:0007669"/>
    <property type="project" value="TreeGrafter"/>
</dbReference>
<sequence length="205" mass="23229">MVLSCLWACNFRFGLTFLLSPATLHFQFLEREGRESKRDRQERQWGRARKNQLKWIKRRTVKKSQPTKKEKHNTEESVLAQKQEDAATDYKELSADDDSEDFKSIGDSEAGDGESSGDEGNHKSGSSEGLAIDGQSEDSEPDQGPEESDSSEDEVAPRNTVGDVPLEWYKDEKHIGYDIAGKKIKKKERQDKLDSFLANVDDSKN</sequence>
<evidence type="ECO:0000313" key="10">
    <source>
        <dbReference type="EMBL" id="KAJ6427729.1"/>
    </source>
</evidence>
<feature type="signal peptide" evidence="8">
    <location>
        <begin position="1"/>
        <end position="16"/>
    </location>
</feature>
<accession>A0AAD6KSJ7</accession>
<evidence type="ECO:0000256" key="2">
    <source>
        <dbReference type="ARBA" id="ARBA00022517"/>
    </source>
</evidence>
<dbReference type="EMBL" id="JAPFFJ010000005">
    <property type="protein sequence ID" value="KAJ6427729.1"/>
    <property type="molecule type" value="Genomic_DNA"/>
</dbReference>
<evidence type="ECO:0000259" key="9">
    <source>
        <dbReference type="Pfam" id="PF08145"/>
    </source>
</evidence>
<reference evidence="10 11" key="1">
    <citation type="journal article" date="2023" name="Int. J. Mol. Sci.">
        <title>De Novo Assembly and Annotation of 11 Diverse Shrub Willow (Salix) Genomes Reveals Novel Gene Organization in Sex-Linked Regions.</title>
        <authorList>
            <person name="Hyden B."/>
            <person name="Feng K."/>
            <person name="Yates T.B."/>
            <person name="Jawdy S."/>
            <person name="Cereghino C."/>
            <person name="Smart L.B."/>
            <person name="Muchero W."/>
        </authorList>
    </citation>
    <scope>NUCLEOTIDE SEQUENCE [LARGE SCALE GENOMIC DNA]</scope>
    <source>
        <tissue evidence="10">Shoot tip</tissue>
    </source>
</reference>
<dbReference type="PANTHER" id="PTHR17605">
    <property type="entry name" value="RIBOSOME BIOGENESIS PROTEIN BOP1 BLOCK OF PROLIFERATION 1 PROTEIN"/>
    <property type="match status" value="1"/>
</dbReference>
<dbReference type="AlphaFoldDB" id="A0AAD6KSJ7"/>
<keyword evidence="2" id="KW-0690">Ribosome biogenesis</keyword>